<evidence type="ECO:0000256" key="8">
    <source>
        <dbReference type="HAMAP-Rule" id="MF_00377"/>
    </source>
</evidence>
<organism evidence="14">
    <name type="scientific">Acetithermum autotrophicum</name>
    <dbReference type="NCBI Taxonomy" id="1446466"/>
    <lineage>
        <taxon>Bacteria</taxon>
        <taxon>Candidatus Bipolaricaulota</taxon>
        <taxon>Candidatus Acetithermum</taxon>
    </lineage>
</organism>
<dbReference type="SUPFAM" id="SSF48295">
    <property type="entry name" value="TrpR-like"/>
    <property type="match status" value="1"/>
</dbReference>
<dbReference type="InterPro" id="IPR020591">
    <property type="entry name" value="Chromosome_initiator_DnaA-like"/>
</dbReference>
<feature type="binding site" evidence="8">
    <location>
        <position position="62"/>
    </location>
    <ligand>
        <name>ATP</name>
        <dbReference type="ChEBI" id="CHEBI:30616"/>
    </ligand>
</feature>
<dbReference type="CDD" id="cd00009">
    <property type="entry name" value="AAA"/>
    <property type="match status" value="1"/>
</dbReference>
<feature type="region of interest" description="Domain III, AAA+ region" evidence="8">
    <location>
        <begin position="18"/>
        <end position="234"/>
    </location>
</feature>
<feature type="region of interest" description="Domain I, interacts with DnaA modulators" evidence="8">
    <location>
        <begin position="1"/>
        <end position="16"/>
    </location>
</feature>
<dbReference type="GO" id="GO:0006275">
    <property type="term" value="P:regulation of DNA replication"/>
    <property type="evidence" value="ECO:0007669"/>
    <property type="project" value="UniProtKB-UniRule"/>
</dbReference>
<feature type="domain" description="Chromosomal replication initiator DnaA C-terminal" evidence="13">
    <location>
        <begin position="261"/>
        <end position="330"/>
    </location>
</feature>
<dbReference type="PANTHER" id="PTHR30050:SF2">
    <property type="entry name" value="CHROMOSOMAL REPLICATION INITIATOR PROTEIN DNAA"/>
    <property type="match status" value="1"/>
</dbReference>
<dbReference type="GO" id="GO:0008289">
    <property type="term" value="F:lipid binding"/>
    <property type="evidence" value="ECO:0007669"/>
    <property type="project" value="UniProtKB-KW"/>
</dbReference>
<evidence type="ECO:0000256" key="5">
    <source>
        <dbReference type="ARBA" id="ARBA00022840"/>
    </source>
</evidence>
<comment type="subunit">
    <text evidence="8">Oligomerizes as a right-handed, spiral filament on DNA at oriC.</text>
</comment>
<dbReference type="SUPFAM" id="SSF52540">
    <property type="entry name" value="P-loop containing nucleoside triphosphate hydrolases"/>
    <property type="match status" value="1"/>
</dbReference>
<dbReference type="GO" id="GO:0005886">
    <property type="term" value="C:plasma membrane"/>
    <property type="evidence" value="ECO:0007669"/>
    <property type="project" value="TreeGrafter"/>
</dbReference>
<dbReference type="CDD" id="cd06571">
    <property type="entry name" value="Bac_DnaA_C"/>
    <property type="match status" value="1"/>
</dbReference>
<dbReference type="SMART" id="SM00760">
    <property type="entry name" value="Bac_DnaA_C"/>
    <property type="match status" value="1"/>
</dbReference>
<name>H5SQA7_ACEAU</name>
<keyword evidence="5 8" id="KW-0067">ATP-binding</keyword>
<keyword evidence="7 8" id="KW-0238">DNA-binding</keyword>
<keyword evidence="4 8" id="KW-0547">Nucleotide-binding</keyword>
<dbReference type="InterPro" id="IPR010921">
    <property type="entry name" value="Trp_repressor/repl_initiator"/>
</dbReference>
<accession>H5SQA7</accession>
<dbReference type="PANTHER" id="PTHR30050">
    <property type="entry name" value="CHROMOSOMAL REPLICATION INITIATOR PROTEIN DNAA"/>
    <property type="match status" value="1"/>
</dbReference>
<dbReference type="InterPro" id="IPR001957">
    <property type="entry name" value="Chromosome_initiator_DnaA"/>
</dbReference>
<dbReference type="GO" id="GO:0003688">
    <property type="term" value="F:DNA replication origin binding"/>
    <property type="evidence" value="ECO:0007669"/>
    <property type="project" value="UniProtKB-UniRule"/>
</dbReference>
<dbReference type="EMBL" id="AP011800">
    <property type="protein sequence ID" value="BAL58343.1"/>
    <property type="molecule type" value="Genomic_DNA"/>
</dbReference>
<dbReference type="InterPro" id="IPR013317">
    <property type="entry name" value="DnaA_dom"/>
</dbReference>
<feature type="region of interest" description="Domain IV, binds dsDNA" evidence="8">
    <location>
        <begin position="235"/>
        <end position="358"/>
    </location>
</feature>
<evidence type="ECO:0000256" key="1">
    <source>
        <dbReference type="ARBA" id="ARBA00006583"/>
    </source>
</evidence>
<dbReference type="InterPro" id="IPR003593">
    <property type="entry name" value="AAA+_ATPase"/>
</dbReference>
<dbReference type="AlphaFoldDB" id="H5SQA7"/>
<dbReference type="FunFam" id="3.40.50.300:FF:000668">
    <property type="entry name" value="Chromosomal replication initiator protein DnaA"/>
    <property type="match status" value="1"/>
</dbReference>
<keyword evidence="3 8" id="KW-0235">DNA replication</keyword>
<keyword evidence="6 8" id="KW-0446">Lipid-binding</keyword>
<comment type="function">
    <text evidence="8 10">Plays an essential role in the initiation and regulation of chromosomal replication. ATP-DnaA binds to the origin of replication (oriC) to initiate formation of the DNA replication initiation complex once per cell cycle. Binds the DnaA box (a 9 base pair repeat at the origin) and separates the double-stranded (ds)DNA. Forms a right-handed helical filament on oriC DNA; dsDNA binds to the exterior of the filament while single-stranded (ss)DNA is stabiized in the filament's interior. The ATP-DnaA-oriC complex binds and stabilizes one strand of the AT-rich DNA unwinding element (DUE), permitting loading of DNA polymerase. After initiation quickly degrades to an ADP-DnaA complex that is not apt for DNA replication. Binds acidic phospholipids.</text>
</comment>
<dbReference type="Gene3D" id="1.10.8.60">
    <property type="match status" value="1"/>
</dbReference>
<evidence type="ECO:0000313" key="14">
    <source>
        <dbReference type="EMBL" id="BAL58343.1"/>
    </source>
</evidence>
<dbReference type="Pfam" id="PF00308">
    <property type="entry name" value="Bac_DnaA"/>
    <property type="match status" value="1"/>
</dbReference>
<dbReference type="HAMAP" id="MF_00377">
    <property type="entry name" value="DnaA_bact"/>
    <property type="match status" value="1"/>
</dbReference>
<dbReference type="NCBIfam" id="TIGR00362">
    <property type="entry name" value="DnaA"/>
    <property type="match status" value="1"/>
</dbReference>
<evidence type="ECO:0000259" key="12">
    <source>
        <dbReference type="SMART" id="SM00382"/>
    </source>
</evidence>
<comment type="domain">
    <text evidence="8">Domain I is involved in oligomerization and binding regulators, domain II is flexibile and of varying length in different bacteria, domain III forms the AAA+ region, while domain IV binds dsDNA.</text>
</comment>
<comment type="similarity">
    <text evidence="1 8 11">Belongs to the DnaA family.</text>
</comment>
<sequence>MRSEAVLREPASVGVAPTLRPDYTFERFIRSPENRLAYAAALAVAENPARAYNPLFIHSASGLGKTHLLHAIGNEASQRHPWLKILYVTCEHFATEFYRALHEGKTAQFRKIYRTVDILLLDDVHFLREKAATQEELFHTFNDLYHHGKQIVLTSDRPPEELPHLQEGLISRFRWGLVADIQPPDFASRLAIVRAKAAELNLDLPEPILELIAGRVRSSVRALEGALVRLTATAALNGHDLSPETLSALLPAERPKPAVLTPETIKREVAQYYQVSVEDLEGNSRERRVVCARQIAIYLARELTEHSFPALGALFGGRDHSTIMHAYRKAKALADSPLFSGEIAHLKAKLLALTEQAE</sequence>
<dbReference type="GO" id="GO:0006270">
    <property type="term" value="P:DNA replication initiation"/>
    <property type="evidence" value="ECO:0007669"/>
    <property type="project" value="UniProtKB-UniRule"/>
</dbReference>
<evidence type="ECO:0000256" key="4">
    <source>
        <dbReference type="ARBA" id="ARBA00022741"/>
    </source>
</evidence>
<evidence type="ECO:0000256" key="2">
    <source>
        <dbReference type="ARBA" id="ARBA00022490"/>
    </source>
</evidence>
<dbReference type="GO" id="GO:0005524">
    <property type="term" value="F:ATP binding"/>
    <property type="evidence" value="ECO:0007669"/>
    <property type="project" value="UniProtKB-UniRule"/>
</dbReference>
<dbReference type="SMART" id="SM00382">
    <property type="entry name" value="AAA"/>
    <property type="match status" value="1"/>
</dbReference>
<dbReference type="InterPro" id="IPR027417">
    <property type="entry name" value="P-loop_NTPase"/>
</dbReference>
<evidence type="ECO:0000259" key="13">
    <source>
        <dbReference type="SMART" id="SM00760"/>
    </source>
</evidence>
<keyword evidence="2 8" id="KW-0963">Cytoplasm</keyword>
<reference evidence="14" key="1">
    <citation type="journal article" date="2005" name="Environ. Microbiol.">
        <title>Genetic and functional properties of uncultivated thermophilic crenarchaeotes from a subsurface gold mine as revealed by analysis of genome fragments.</title>
        <authorList>
            <person name="Nunoura T."/>
            <person name="Hirayama H."/>
            <person name="Takami H."/>
            <person name="Oida H."/>
            <person name="Nishi S."/>
            <person name="Shimamura S."/>
            <person name="Suzuki Y."/>
            <person name="Inagaki F."/>
            <person name="Takai K."/>
            <person name="Nealson K.H."/>
            <person name="Horikoshi K."/>
        </authorList>
    </citation>
    <scope>NUCLEOTIDE SEQUENCE</scope>
</reference>
<evidence type="ECO:0000256" key="6">
    <source>
        <dbReference type="ARBA" id="ARBA00023121"/>
    </source>
</evidence>
<dbReference type="Gene3D" id="1.10.1750.10">
    <property type="match status" value="1"/>
</dbReference>
<dbReference type="GO" id="GO:0005737">
    <property type="term" value="C:cytoplasm"/>
    <property type="evidence" value="ECO:0007669"/>
    <property type="project" value="UniProtKB-SubCell"/>
</dbReference>
<dbReference type="Pfam" id="PF08299">
    <property type="entry name" value="Bac_DnaA_C"/>
    <property type="match status" value="1"/>
</dbReference>
<evidence type="ECO:0000256" key="3">
    <source>
        <dbReference type="ARBA" id="ARBA00022705"/>
    </source>
</evidence>
<evidence type="ECO:0000256" key="9">
    <source>
        <dbReference type="NCBIfam" id="TIGR00362"/>
    </source>
</evidence>
<protein>
    <recommendedName>
        <fullName evidence="8 9">Chromosomal replication initiator protein DnaA</fullName>
    </recommendedName>
</protein>
<feature type="binding site" evidence="8">
    <location>
        <position position="64"/>
    </location>
    <ligand>
        <name>ATP</name>
        <dbReference type="ChEBI" id="CHEBI:30616"/>
    </ligand>
</feature>
<comment type="caution">
    <text evidence="8">Lacks conserved residue(s) required for the propagation of feature annotation.</text>
</comment>
<reference evidence="14" key="2">
    <citation type="journal article" date="2012" name="PLoS ONE">
        <title>A Deeply Branching Thermophilic Bacterium with an Ancient Acetyl-CoA Pathway Dominates a Subsurface Ecosystem.</title>
        <authorList>
            <person name="Takami H."/>
            <person name="Noguchi H."/>
            <person name="Takaki Y."/>
            <person name="Uchiyama I."/>
            <person name="Toyoda A."/>
            <person name="Nishi S."/>
            <person name="Chee G.-J."/>
            <person name="Arai W."/>
            <person name="Nunoura T."/>
            <person name="Itoh T."/>
            <person name="Hattori M."/>
            <person name="Takai K."/>
        </authorList>
    </citation>
    <scope>NUCLEOTIDE SEQUENCE</scope>
</reference>
<evidence type="ECO:0000256" key="7">
    <source>
        <dbReference type="ARBA" id="ARBA00023125"/>
    </source>
</evidence>
<comment type="subcellular location">
    <subcellularLocation>
        <location evidence="8">Cytoplasm</location>
    </subcellularLocation>
</comment>
<proteinExistence type="inferred from homology"/>
<gene>
    <name evidence="8" type="primary">dnaA</name>
    <name evidence="14" type="ORF">HGMM_OP1C038</name>
</gene>
<dbReference type="PRINTS" id="PR00051">
    <property type="entry name" value="DNAA"/>
</dbReference>
<evidence type="ECO:0000256" key="11">
    <source>
        <dbReference type="RuleBase" id="RU004227"/>
    </source>
</evidence>
<dbReference type="InterPro" id="IPR013159">
    <property type="entry name" value="DnaA_C"/>
</dbReference>
<dbReference type="Gene3D" id="3.40.50.300">
    <property type="entry name" value="P-loop containing nucleotide triphosphate hydrolases"/>
    <property type="match status" value="1"/>
</dbReference>
<feature type="binding site" evidence="8">
    <location>
        <position position="66"/>
    </location>
    <ligand>
        <name>ATP</name>
        <dbReference type="ChEBI" id="CHEBI:30616"/>
    </ligand>
</feature>
<evidence type="ECO:0000256" key="10">
    <source>
        <dbReference type="RuleBase" id="RU000577"/>
    </source>
</evidence>
<feature type="binding site" evidence="8">
    <location>
        <position position="65"/>
    </location>
    <ligand>
        <name>ATP</name>
        <dbReference type="ChEBI" id="CHEBI:30616"/>
    </ligand>
</feature>
<feature type="domain" description="AAA+ ATPase" evidence="12">
    <location>
        <begin position="51"/>
        <end position="185"/>
    </location>
</feature>